<evidence type="ECO:0000256" key="1">
    <source>
        <dbReference type="SAM" id="Coils"/>
    </source>
</evidence>
<evidence type="ECO:0000313" key="3">
    <source>
        <dbReference type="EMBL" id="PIR47733.1"/>
    </source>
</evidence>
<accession>A0A2H0RMK7</accession>
<dbReference type="Proteomes" id="UP000230084">
    <property type="component" value="Unassembled WGS sequence"/>
</dbReference>
<feature type="region of interest" description="Disordered" evidence="2">
    <location>
        <begin position="1"/>
        <end position="38"/>
    </location>
</feature>
<evidence type="ECO:0000256" key="2">
    <source>
        <dbReference type="SAM" id="MobiDB-lite"/>
    </source>
</evidence>
<keyword evidence="1" id="KW-0175">Coiled coil</keyword>
<feature type="compositionally biased region" description="Basic and acidic residues" evidence="2">
    <location>
        <begin position="10"/>
        <end position="38"/>
    </location>
</feature>
<name>A0A2H0RMK7_9BACT</name>
<evidence type="ECO:0000313" key="4">
    <source>
        <dbReference type="Proteomes" id="UP000230084"/>
    </source>
</evidence>
<feature type="coiled-coil region" evidence="1">
    <location>
        <begin position="43"/>
        <end position="85"/>
    </location>
</feature>
<dbReference type="EMBL" id="PCYM01000002">
    <property type="protein sequence ID" value="PIR47733.1"/>
    <property type="molecule type" value="Genomic_DNA"/>
</dbReference>
<protein>
    <submittedName>
        <fullName evidence="3">Uncharacterized protein</fullName>
    </submittedName>
</protein>
<comment type="caution">
    <text evidence="3">The sequence shown here is derived from an EMBL/GenBank/DDBJ whole genome shotgun (WGS) entry which is preliminary data.</text>
</comment>
<proteinExistence type="predicted"/>
<sequence length="599" mass="68113">MEKPSAFLRQEAKKRPEAAEVRSAKAAELVEARTQDRERRERLAELAEQIENGRSEASRIEEGLLTEAAQELSTVEQQLKELRTSKLAEVWNWRQIKQVKAEIAQIRAKQGEGESSLYVAQDSVNKAQEQLYVAKQKTDVPSAHDILNQYYEDEKALWENREASMDDVAEYFRADKLADMDMESYVDLLRRFPSEMVTHVSRRGIRDHAELSYHTSGLQEYHAAFDSVLETGRLQSAISIKLEGDQKDDAIAKQLKLDSFATKEEAYAHLDQLTQREGWNSFADHSAVHFATEWVADAYYGSERDNEVFIAFPSALIASEFQFGGGHGRDLTEAGEDSVRNDLWVWQKDEEGIPIDAGVTFLPKEAAVDPETGSRYELDTDKNPIVDTERVQQLKSVLESGVIIELAAASREKEYESYSLPPSERVWRKKEIETELRKNIQEALGISDKTAKDVLYDVVPLVVLSERVQKALAAEPDPNNQVVEDMNNALIKMGAYYKTAERTIPSQEYWNKRFEAHPDQKPSKVVFYEGDSPSAALYKWRKDNGLTKRSDSLDGDLNEKKVTTGQDTIVQSRYKDIARSIIDKHFDQQDTSQTEKQAA</sequence>
<organism evidence="3 4">
    <name type="scientific">Candidatus Uhrbacteria bacterium CG10_big_fil_rev_8_21_14_0_10_50_16</name>
    <dbReference type="NCBI Taxonomy" id="1975039"/>
    <lineage>
        <taxon>Bacteria</taxon>
        <taxon>Candidatus Uhriibacteriota</taxon>
    </lineage>
</organism>
<dbReference type="AlphaFoldDB" id="A0A2H0RMK7"/>
<reference evidence="3 4" key="1">
    <citation type="submission" date="2017-09" db="EMBL/GenBank/DDBJ databases">
        <title>Depth-based differentiation of microbial function through sediment-hosted aquifers and enrichment of novel symbionts in the deep terrestrial subsurface.</title>
        <authorList>
            <person name="Probst A.J."/>
            <person name="Ladd B."/>
            <person name="Jarett J.K."/>
            <person name="Geller-Mcgrath D.E."/>
            <person name="Sieber C.M."/>
            <person name="Emerson J.B."/>
            <person name="Anantharaman K."/>
            <person name="Thomas B.C."/>
            <person name="Malmstrom R."/>
            <person name="Stieglmeier M."/>
            <person name="Klingl A."/>
            <person name="Woyke T."/>
            <person name="Ryan C.M."/>
            <person name="Banfield J.F."/>
        </authorList>
    </citation>
    <scope>NUCLEOTIDE SEQUENCE [LARGE SCALE GENOMIC DNA]</scope>
    <source>
        <strain evidence="3">CG10_big_fil_rev_8_21_14_0_10_50_16</strain>
    </source>
</reference>
<gene>
    <name evidence="3" type="ORF">COV06_01940</name>
</gene>